<evidence type="ECO:0000256" key="5">
    <source>
        <dbReference type="ARBA" id="ARBA00022737"/>
    </source>
</evidence>
<accession>A0A4R1R3R9</accession>
<dbReference type="EMBL" id="SLUO01000003">
    <property type="protein sequence ID" value="TCL60101.1"/>
    <property type="molecule type" value="Genomic_DNA"/>
</dbReference>
<dbReference type="Pfam" id="PF03471">
    <property type="entry name" value="CorC_HlyC"/>
    <property type="match status" value="1"/>
</dbReference>
<evidence type="ECO:0000259" key="14">
    <source>
        <dbReference type="PROSITE" id="PS51846"/>
    </source>
</evidence>
<proteinExistence type="inferred from homology"/>
<dbReference type="Pfam" id="PF01595">
    <property type="entry name" value="CNNM"/>
    <property type="match status" value="1"/>
</dbReference>
<keyword evidence="5" id="KW-0677">Repeat</keyword>
<evidence type="ECO:0000256" key="2">
    <source>
        <dbReference type="ARBA" id="ARBA00006337"/>
    </source>
</evidence>
<dbReference type="SMART" id="SM01091">
    <property type="entry name" value="CorC_HlyC"/>
    <property type="match status" value="1"/>
</dbReference>
<feature type="transmembrane region" description="Helical" evidence="12">
    <location>
        <begin position="94"/>
        <end position="111"/>
    </location>
</feature>
<dbReference type="InterPro" id="IPR044751">
    <property type="entry name" value="Ion_transp-like_CBS"/>
</dbReference>
<dbReference type="Gene3D" id="3.30.465.10">
    <property type="match status" value="1"/>
</dbReference>
<dbReference type="RefSeq" id="WP_035315139.1">
    <property type="nucleotide sequence ID" value="NZ_JPNB01000001.1"/>
</dbReference>
<reference evidence="15 16" key="1">
    <citation type="submission" date="2019-03" db="EMBL/GenBank/DDBJ databases">
        <title>Genomic Encyclopedia of Type Strains, Phase IV (KMG-IV): sequencing the most valuable type-strain genomes for metagenomic binning, comparative biology and taxonomic classification.</title>
        <authorList>
            <person name="Goeker M."/>
        </authorList>
    </citation>
    <scope>NUCLEOTIDE SEQUENCE [LARGE SCALE GENOMIC DNA]</scope>
    <source>
        <strain evidence="15 16">DSM 100556</strain>
    </source>
</reference>
<feature type="domain" description="CBS" evidence="13">
    <location>
        <begin position="208"/>
        <end position="271"/>
    </location>
</feature>
<dbReference type="PANTHER" id="PTHR22777:SF32">
    <property type="entry name" value="UPF0053 INNER MEMBRANE PROTEIN YFJD"/>
    <property type="match status" value="1"/>
</dbReference>
<feature type="transmembrane region" description="Helical" evidence="12">
    <location>
        <begin position="70"/>
        <end position="88"/>
    </location>
</feature>
<keyword evidence="16" id="KW-1185">Reference proteome</keyword>
<name>A0A4R1R3R9_9FIRM</name>
<evidence type="ECO:0000256" key="4">
    <source>
        <dbReference type="ARBA" id="ARBA00022692"/>
    </source>
</evidence>
<evidence type="ECO:0000256" key="10">
    <source>
        <dbReference type="PROSITE-ProRule" id="PRU01193"/>
    </source>
</evidence>
<comment type="caution">
    <text evidence="15">The sequence shown here is derived from an EMBL/GenBank/DDBJ whole genome shotgun (WGS) entry which is preliminary data.</text>
</comment>
<feature type="transmembrane region" description="Helical" evidence="12">
    <location>
        <begin position="123"/>
        <end position="145"/>
    </location>
</feature>
<dbReference type="InterPro" id="IPR002550">
    <property type="entry name" value="CNNM"/>
</dbReference>
<dbReference type="Proteomes" id="UP000295718">
    <property type="component" value="Unassembled WGS sequence"/>
</dbReference>
<dbReference type="AlphaFoldDB" id="A0A4R1R3R9"/>
<evidence type="ECO:0000256" key="7">
    <source>
        <dbReference type="ARBA" id="ARBA00023122"/>
    </source>
</evidence>
<dbReference type="GO" id="GO:0050660">
    <property type="term" value="F:flavin adenine dinucleotide binding"/>
    <property type="evidence" value="ECO:0007669"/>
    <property type="project" value="InterPro"/>
</dbReference>
<dbReference type="PANTHER" id="PTHR22777">
    <property type="entry name" value="HEMOLYSIN-RELATED"/>
    <property type="match status" value="1"/>
</dbReference>
<gene>
    <name evidence="15" type="ORF">EDD76_103294</name>
</gene>
<evidence type="ECO:0000256" key="12">
    <source>
        <dbReference type="SAM" id="Phobius"/>
    </source>
</evidence>
<dbReference type="InterPro" id="IPR016169">
    <property type="entry name" value="FAD-bd_PCMH_sub2"/>
</dbReference>
<feature type="region of interest" description="Disordered" evidence="11">
    <location>
        <begin position="423"/>
        <end position="452"/>
    </location>
</feature>
<organism evidence="15 16">
    <name type="scientific">Kineothrix alysoides</name>
    <dbReference type="NCBI Taxonomy" id="1469948"/>
    <lineage>
        <taxon>Bacteria</taxon>
        <taxon>Bacillati</taxon>
        <taxon>Bacillota</taxon>
        <taxon>Clostridia</taxon>
        <taxon>Lachnospirales</taxon>
        <taxon>Lachnospiraceae</taxon>
        <taxon>Kineothrix</taxon>
    </lineage>
</organism>
<dbReference type="InterPro" id="IPR000644">
    <property type="entry name" value="CBS_dom"/>
</dbReference>
<dbReference type="PROSITE" id="PS51846">
    <property type="entry name" value="CNNM"/>
    <property type="match status" value="1"/>
</dbReference>
<dbReference type="Gene3D" id="3.10.580.10">
    <property type="entry name" value="CBS-domain"/>
    <property type="match status" value="1"/>
</dbReference>
<sequence length="452" mass="50863">MDTSGVIQLTIIIISVGLSAFFSSAGTALSSVNKVRIKALSDEGSPNASIVLKILNNHVKMSNTILTGKYIVNLTASSFVAILTFTSYGSYMTAIATGLLILALLLVGEIIPQSTAIIHPEKISLLCSRPVLFFMYLFTPIAYILGKTTLGISRLFHTDIRQKGEFMTEDEFKTYVDASHEEGVIESEEREIIYNVFDFIETMAKDVMIPRIDMVSVDLNMKYDEVLNIFKESMYTRLPVYEEYKDNIIGLINIKDFILLTDKEHFHVKDILREAYYTYEYKKTSDLMIEMREIAANVAFIMNEYGATAGMITMEDLLEEIVGEIRDEYDGDEEELIQTIDDNTYLVEGGMKLDDINAALETNLESEDYDSIGGLIIESLDRLPSDEETIVISSGITLQVKGIGQNRIKKVLMTLPVKTSLPELESTEKEPSAEYRVSDIEEDLRENRDSDS</sequence>
<dbReference type="PROSITE" id="PS51371">
    <property type="entry name" value="CBS"/>
    <property type="match status" value="1"/>
</dbReference>
<dbReference type="GO" id="GO:0005886">
    <property type="term" value="C:plasma membrane"/>
    <property type="evidence" value="ECO:0007669"/>
    <property type="project" value="UniProtKB-SubCell"/>
</dbReference>
<keyword evidence="3" id="KW-1003">Cell membrane</keyword>
<dbReference type="OrthoDB" id="9798188at2"/>
<dbReference type="FunFam" id="3.10.580.10:FF:000002">
    <property type="entry name" value="Magnesium/cobalt efflux protein CorC"/>
    <property type="match status" value="1"/>
</dbReference>
<evidence type="ECO:0000313" key="15">
    <source>
        <dbReference type="EMBL" id="TCL60101.1"/>
    </source>
</evidence>
<keyword evidence="7 9" id="KW-0129">CBS domain</keyword>
<keyword evidence="8 10" id="KW-0472">Membrane</keyword>
<feature type="domain" description="CNNM transmembrane" evidence="14">
    <location>
        <begin position="1"/>
        <end position="189"/>
    </location>
</feature>
<feature type="compositionally biased region" description="Basic and acidic residues" evidence="11">
    <location>
        <begin position="426"/>
        <end position="452"/>
    </location>
</feature>
<evidence type="ECO:0000256" key="1">
    <source>
        <dbReference type="ARBA" id="ARBA00004651"/>
    </source>
</evidence>
<comment type="subcellular location">
    <subcellularLocation>
        <location evidence="1">Cell membrane</location>
        <topology evidence="1">Multi-pass membrane protein</topology>
    </subcellularLocation>
</comment>
<evidence type="ECO:0000256" key="3">
    <source>
        <dbReference type="ARBA" id="ARBA00022475"/>
    </source>
</evidence>
<evidence type="ECO:0000256" key="6">
    <source>
        <dbReference type="ARBA" id="ARBA00022989"/>
    </source>
</evidence>
<dbReference type="InterPro" id="IPR036318">
    <property type="entry name" value="FAD-bd_PCMH-like_sf"/>
</dbReference>
<dbReference type="InterPro" id="IPR046342">
    <property type="entry name" value="CBS_dom_sf"/>
</dbReference>
<dbReference type="SUPFAM" id="SSF56176">
    <property type="entry name" value="FAD-binding/transporter-associated domain-like"/>
    <property type="match status" value="1"/>
</dbReference>
<feature type="transmembrane region" description="Helical" evidence="12">
    <location>
        <begin position="6"/>
        <end position="29"/>
    </location>
</feature>
<comment type="similarity">
    <text evidence="2">Belongs to the UPF0053 family.</text>
</comment>
<evidence type="ECO:0000256" key="8">
    <source>
        <dbReference type="ARBA" id="ARBA00023136"/>
    </source>
</evidence>
<evidence type="ECO:0000259" key="13">
    <source>
        <dbReference type="PROSITE" id="PS51371"/>
    </source>
</evidence>
<keyword evidence="4 10" id="KW-0812">Transmembrane</keyword>
<evidence type="ECO:0000256" key="9">
    <source>
        <dbReference type="PROSITE-ProRule" id="PRU00703"/>
    </source>
</evidence>
<dbReference type="InterPro" id="IPR005170">
    <property type="entry name" value="Transptr-assoc_dom"/>
</dbReference>
<evidence type="ECO:0000256" key="11">
    <source>
        <dbReference type="SAM" id="MobiDB-lite"/>
    </source>
</evidence>
<keyword evidence="6 10" id="KW-1133">Transmembrane helix</keyword>
<dbReference type="SUPFAM" id="SSF54631">
    <property type="entry name" value="CBS-domain pair"/>
    <property type="match status" value="1"/>
</dbReference>
<protein>
    <submittedName>
        <fullName evidence="15">CBS domain containing-hemolysin-like protein</fullName>
    </submittedName>
</protein>
<evidence type="ECO:0000313" key="16">
    <source>
        <dbReference type="Proteomes" id="UP000295718"/>
    </source>
</evidence>
<dbReference type="Pfam" id="PF00571">
    <property type="entry name" value="CBS"/>
    <property type="match status" value="1"/>
</dbReference>
<dbReference type="CDD" id="cd04590">
    <property type="entry name" value="CBS_pair_CorC_HlyC_assoc"/>
    <property type="match status" value="1"/>
</dbReference>